<dbReference type="Proteomes" id="UP000282832">
    <property type="component" value="Unassembled WGS sequence"/>
</dbReference>
<name>A0A437PWI0_9BACT</name>
<evidence type="ECO:0000313" key="2">
    <source>
        <dbReference type="Proteomes" id="UP000282832"/>
    </source>
</evidence>
<gene>
    <name evidence="1" type="ORF">EOJ36_01130</name>
</gene>
<organism evidence="1 2">
    <name type="scientific">Sandaracinomonas limnophila</name>
    <dbReference type="NCBI Taxonomy" id="1862386"/>
    <lineage>
        <taxon>Bacteria</taxon>
        <taxon>Pseudomonadati</taxon>
        <taxon>Bacteroidota</taxon>
        <taxon>Cytophagia</taxon>
        <taxon>Cytophagales</taxon>
        <taxon>Flectobacillaceae</taxon>
        <taxon>Sandaracinomonas</taxon>
    </lineage>
</organism>
<dbReference type="InterPro" id="IPR043741">
    <property type="entry name" value="DUF5686"/>
</dbReference>
<dbReference type="EMBL" id="SACY01000001">
    <property type="protein sequence ID" value="RVU26627.1"/>
    <property type="molecule type" value="Genomic_DNA"/>
</dbReference>
<comment type="caution">
    <text evidence="1">The sequence shown here is derived from an EMBL/GenBank/DDBJ whole genome shotgun (WGS) entry which is preliminary data.</text>
</comment>
<accession>A0A437PWI0</accession>
<keyword evidence="2" id="KW-1185">Reference proteome</keyword>
<dbReference type="RefSeq" id="WP_127802179.1">
    <property type="nucleotide sequence ID" value="NZ_SACY01000001.1"/>
</dbReference>
<dbReference type="OrthoDB" id="983143at2"/>
<reference evidence="1 2" key="1">
    <citation type="submission" date="2019-01" db="EMBL/GenBank/DDBJ databases">
        <authorList>
            <person name="Chen W.-M."/>
        </authorList>
    </citation>
    <scope>NUCLEOTIDE SEQUENCE [LARGE SCALE GENOMIC DNA]</scope>
    <source>
        <strain evidence="1 2">FSY-15</strain>
    </source>
</reference>
<proteinExistence type="predicted"/>
<dbReference type="AlphaFoldDB" id="A0A437PWI0"/>
<sequence>MGFKRLLFFFLQFVLVVFSKEAIAQAILADSVLKLIIKNAPYKSSQLKGYSFKASVTERGKFDHILGVGKNRIAKTEGILENKWFGQKNTNNVQVISLNQTQQEVEKLELYSKKSGKPTPFFWPDFYQDLVGPSCVSPFNYFADYYYNLNYQRDTLIQGQKCFTYNFSPKFTTDRLFKGSFIISETGFLVNMQSIVSSDAIDYQLNLTYQFSLNKWLPLKANFKVIGGVLGNNGVFELEENVISEITASKNVELLQIPSKIQEKLNIAERVFDEVFVSQMLGTLHDSMIQKWKQRPETGVETIDSIRYSPNYTILYQENLNDEKEGNIEFDALKTSKFQPYQLIFSKSFFWGERQKDFYPYEIYYKSPLFDSNYNTAEGFVSAAGLVFRRRWSRYSMFEMEYMARHSFPLDRTTGYGKVRFKTDKSDVVLTGGDYVQQYNSEISISPEMNSLATLLLKNNQMKIYRKQFGSLFFNHKFSSKFFVKTWIEYAKRIQMNNITDYFWINYLNRDFTSNNPTNAEYAVEGFADHKAFTTTFHIGFRPNLTYTYVNDERKPELGSSPLFLFKYRAGWKGVGESVADFHHLELSYIHNVEFSPWIKSGIQINTGTFLGHSPDYFIDYKHFNGNYNLLMTGESLASHRLVGYYQNITTGTNQRLNVSHYTYSTGGPYLEALSITQFSNLWLKPFLGTKKAYVKELLIANFVYLQNRNLIYNEIGYGLDGVFKILRLEGIANFTNGKFNYIGFRININTRIRVGNVID</sequence>
<dbReference type="Pfam" id="PF18939">
    <property type="entry name" value="DUF5686"/>
    <property type="match status" value="1"/>
</dbReference>
<protein>
    <submittedName>
        <fullName evidence="1">Uncharacterized protein</fullName>
    </submittedName>
</protein>
<evidence type="ECO:0000313" key="1">
    <source>
        <dbReference type="EMBL" id="RVU26627.1"/>
    </source>
</evidence>